<evidence type="ECO:0000313" key="2">
    <source>
        <dbReference type="EMBL" id="VDC30494.1"/>
    </source>
</evidence>
<dbReference type="InterPro" id="IPR020556">
    <property type="entry name" value="Amidase_CS"/>
</dbReference>
<feature type="domain" description="Amidase" evidence="1">
    <location>
        <begin position="78"/>
        <end position="486"/>
    </location>
</feature>
<dbReference type="SUPFAM" id="SSF75304">
    <property type="entry name" value="Amidase signature (AS) enzymes"/>
    <property type="match status" value="1"/>
</dbReference>
<evidence type="ECO:0000259" key="1">
    <source>
        <dbReference type="Pfam" id="PF01425"/>
    </source>
</evidence>
<sequence length="501" mass="52706">MSIPRPLPQDLRRIASEFGFTLSEADLSEAMPLLEESFAAYDLVSELELPVPPCRWPRGPVVWPQENPLGAWYVQCETKGAPEGRLQGKRIVLKDNILMAGVPMANGSATLAGFVPAEDATVVTRVLEAGGTITGKAVCENFCMTGGSHSAATGPVHNPHRHGYSSGGSSSGCAALLAAGQADMAVGGDQGGSIRIPSSFCGLIGMKPTHGLVPYSGIMPIEATIDHAGPMTRDLHDNALLLQVLAGADGLDPRQQEVRTDDYPAGLARGPAGLRIGLLAEGFGLPGTDPAVAALVQEAAEGLAGQGAETFTVSVPEHLQASSIWTTVVLEGLIRQMMEGNAMGFNWRGRYDVDLMRAHMGWRQRAGELPVVLKLSMLAGQWGLHLGGGTYYAKAQNLARAMRGAYLRCLEKVDVLVMPTTPCTALPLPAADAPLAEIWDRGMRMNASTAPFDITGLPALSVPCGRIDGLPVGMMLVGRPWAEATLYAAAAGIGAMGLYRP</sequence>
<dbReference type="PANTHER" id="PTHR11895:SF170">
    <property type="entry name" value="AMIDASE"/>
    <property type="match status" value="1"/>
</dbReference>
<dbReference type="OrthoDB" id="9777859at2"/>
<name>A0A3P5XJZ1_9RHOB</name>
<dbReference type="Proteomes" id="UP000277498">
    <property type="component" value="Unassembled WGS sequence"/>
</dbReference>
<dbReference type="GO" id="GO:0004040">
    <property type="term" value="F:amidase activity"/>
    <property type="evidence" value="ECO:0007669"/>
    <property type="project" value="UniProtKB-EC"/>
</dbReference>
<proteinExistence type="predicted"/>
<organism evidence="2 3">
    <name type="scientific">Pseudogemmobacter humi</name>
    <dbReference type="NCBI Taxonomy" id="2483812"/>
    <lineage>
        <taxon>Bacteria</taxon>
        <taxon>Pseudomonadati</taxon>
        <taxon>Pseudomonadota</taxon>
        <taxon>Alphaproteobacteria</taxon>
        <taxon>Rhodobacterales</taxon>
        <taxon>Paracoccaceae</taxon>
        <taxon>Pseudogemmobacter</taxon>
    </lineage>
</organism>
<reference evidence="2 3" key="1">
    <citation type="submission" date="2018-11" db="EMBL/GenBank/DDBJ databases">
        <authorList>
            <person name="Criscuolo A."/>
        </authorList>
    </citation>
    <scope>NUCLEOTIDE SEQUENCE [LARGE SCALE GENOMIC DNA]</scope>
    <source>
        <strain evidence="2">ACIP111625</strain>
    </source>
</reference>
<dbReference type="InterPro" id="IPR036928">
    <property type="entry name" value="AS_sf"/>
</dbReference>
<dbReference type="Gene3D" id="3.90.1300.10">
    <property type="entry name" value="Amidase signature (AS) domain"/>
    <property type="match status" value="1"/>
</dbReference>
<dbReference type="EC" id="3.5.1.4" evidence="2"/>
<dbReference type="Pfam" id="PF01425">
    <property type="entry name" value="Amidase"/>
    <property type="match status" value="1"/>
</dbReference>
<dbReference type="NCBIfam" id="NF005565">
    <property type="entry name" value="PRK07235.1"/>
    <property type="match status" value="1"/>
</dbReference>
<dbReference type="PROSITE" id="PS00571">
    <property type="entry name" value="AMIDASES"/>
    <property type="match status" value="1"/>
</dbReference>
<protein>
    <submittedName>
        <fullName evidence="2">Amidase</fullName>
        <ecNumber evidence="2">3.5.1.4</ecNumber>
    </submittedName>
</protein>
<dbReference type="AlphaFoldDB" id="A0A3P5XJZ1"/>
<dbReference type="EMBL" id="UXAW01000079">
    <property type="protein sequence ID" value="VDC30494.1"/>
    <property type="molecule type" value="Genomic_DNA"/>
</dbReference>
<dbReference type="InterPro" id="IPR000120">
    <property type="entry name" value="Amidase"/>
</dbReference>
<dbReference type="Gene3D" id="1.10.20.60">
    <property type="entry name" value="Glu-tRNAGln amidotransferase C subunit, N-terminal domain"/>
    <property type="match status" value="1"/>
</dbReference>
<dbReference type="InterPro" id="IPR023631">
    <property type="entry name" value="Amidase_dom"/>
</dbReference>
<gene>
    <name evidence="2" type="ORF">XINFAN_02558</name>
</gene>
<accession>A0A3P5XJZ1</accession>
<dbReference type="PANTHER" id="PTHR11895">
    <property type="entry name" value="TRANSAMIDASE"/>
    <property type="match status" value="1"/>
</dbReference>
<keyword evidence="3" id="KW-1185">Reference proteome</keyword>
<evidence type="ECO:0000313" key="3">
    <source>
        <dbReference type="Proteomes" id="UP000277498"/>
    </source>
</evidence>
<dbReference type="RefSeq" id="WP_124087299.1">
    <property type="nucleotide sequence ID" value="NZ_UXAW01000079.1"/>
</dbReference>
<keyword evidence="2" id="KW-0378">Hydrolase</keyword>